<dbReference type="AlphaFoldDB" id="A0A8B2NGX4"/>
<dbReference type="PANTHER" id="PTHR12128">
    <property type="entry name" value="DIHYDRODIPICOLINATE SYNTHASE"/>
    <property type="match status" value="1"/>
</dbReference>
<dbReference type="PRINTS" id="PR00146">
    <property type="entry name" value="DHPICSNTHASE"/>
</dbReference>
<evidence type="ECO:0000256" key="4">
    <source>
        <dbReference type="PIRSR" id="PIRSR001365-1"/>
    </source>
</evidence>
<evidence type="ECO:0000256" key="1">
    <source>
        <dbReference type="ARBA" id="ARBA00007592"/>
    </source>
</evidence>
<name>A0A8B2NGX4_9HYPH</name>
<dbReference type="RefSeq" id="WP_111351247.1">
    <property type="nucleotide sequence ID" value="NZ_QHHQ01000007.1"/>
</dbReference>
<dbReference type="Pfam" id="PF00701">
    <property type="entry name" value="DHDPS"/>
    <property type="match status" value="1"/>
</dbReference>
<keyword evidence="2 3" id="KW-0456">Lyase</keyword>
<comment type="caution">
    <text evidence="6">The sequence shown here is derived from an EMBL/GenBank/DDBJ whole genome shotgun (WGS) entry which is preliminary data.</text>
</comment>
<dbReference type="Gene3D" id="3.20.20.70">
    <property type="entry name" value="Aldolase class I"/>
    <property type="match status" value="1"/>
</dbReference>
<dbReference type="EMBL" id="QHHQ01000007">
    <property type="protein sequence ID" value="RAH98381.1"/>
    <property type="molecule type" value="Genomic_DNA"/>
</dbReference>
<gene>
    <name evidence="6" type="ORF">DLJ53_27175</name>
</gene>
<dbReference type="OrthoDB" id="6142028at2"/>
<dbReference type="PANTHER" id="PTHR12128:SF66">
    <property type="entry name" value="4-HYDROXY-2-OXOGLUTARATE ALDOLASE, MITOCHONDRIAL"/>
    <property type="match status" value="1"/>
</dbReference>
<comment type="similarity">
    <text evidence="1 3">Belongs to the DapA family.</text>
</comment>
<dbReference type="PIRSF" id="PIRSF001365">
    <property type="entry name" value="DHDPS"/>
    <property type="match status" value="1"/>
</dbReference>
<dbReference type="GO" id="GO:0008840">
    <property type="term" value="F:4-hydroxy-tetrahydrodipicolinate synthase activity"/>
    <property type="evidence" value="ECO:0007669"/>
    <property type="project" value="TreeGrafter"/>
</dbReference>
<feature type="binding site" evidence="5">
    <location>
        <position position="208"/>
    </location>
    <ligand>
        <name>pyruvate</name>
        <dbReference type="ChEBI" id="CHEBI:15361"/>
    </ligand>
</feature>
<keyword evidence="7" id="KW-1185">Reference proteome</keyword>
<proteinExistence type="inferred from homology"/>
<feature type="active site" description="Proton donor/acceptor" evidence="4">
    <location>
        <position position="138"/>
    </location>
</feature>
<dbReference type="SMART" id="SM01130">
    <property type="entry name" value="DHDPS"/>
    <property type="match status" value="1"/>
</dbReference>
<dbReference type="SUPFAM" id="SSF51569">
    <property type="entry name" value="Aldolase"/>
    <property type="match status" value="1"/>
</dbReference>
<evidence type="ECO:0000256" key="2">
    <source>
        <dbReference type="ARBA" id="ARBA00023239"/>
    </source>
</evidence>
<dbReference type="InterPro" id="IPR013785">
    <property type="entry name" value="Aldolase_TIM"/>
</dbReference>
<reference evidence="6 7" key="1">
    <citation type="submission" date="2018-05" db="EMBL/GenBank/DDBJ databases">
        <title>Acuticoccus sediminis sp. nov., isolated from deep-sea sediment of Indian Ocean.</title>
        <authorList>
            <person name="Liu X."/>
            <person name="Lai Q."/>
            <person name="Du Y."/>
            <person name="Sun F."/>
            <person name="Zhang X."/>
            <person name="Wang S."/>
            <person name="Shao Z."/>
        </authorList>
    </citation>
    <scope>NUCLEOTIDE SEQUENCE [LARGE SCALE GENOMIC DNA]</scope>
    <source>
        <strain evidence="6 7">PTG4-2</strain>
    </source>
</reference>
<dbReference type="Proteomes" id="UP000249590">
    <property type="component" value="Unassembled WGS sequence"/>
</dbReference>
<dbReference type="CDD" id="cd00408">
    <property type="entry name" value="DHDPS-like"/>
    <property type="match status" value="1"/>
</dbReference>
<evidence type="ECO:0000313" key="7">
    <source>
        <dbReference type="Proteomes" id="UP000249590"/>
    </source>
</evidence>
<sequence>MNCADLHGFVPAIVTPFTASGDIMEDAFLEIFEHLLSRGASAVCIAGDNGESWSLSAAERGRLVRIAADRAAGRAKIILGVSAPTLDASLNYVRAARENGADALLSMPQTYVLKATDEEILRRFEAIGAEGGLPIVLYNSPRRAGFSMSIDVIERLSEGCNVIGIKESHRDFFHHSHLLDRLADRISVMTGPCHFILPSVPLGARGFIATGPEFTTEAPSTYAALAASPNETYRRTHRQLTGVYEALMGIATWPASFKAALNLIGLPAGLPRDPVMAATGADVDRLRATFDRLGIARAR</sequence>
<evidence type="ECO:0000256" key="3">
    <source>
        <dbReference type="PIRNR" id="PIRNR001365"/>
    </source>
</evidence>
<feature type="active site" description="Schiff-base intermediate with substrate" evidence="4">
    <location>
        <position position="166"/>
    </location>
</feature>
<accession>A0A8B2NGX4</accession>
<evidence type="ECO:0000313" key="6">
    <source>
        <dbReference type="EMBL" id="RAH98381.1"/>
    </source>
</evidence>
<evidence type="ECO:0000256" key="5">
    <source>
        <dbReference type="PIRSR" id="PIRSR001365-2"/>
    </source>
</evidence>
<dbReference type="InterPro" id="IPR002220">
    <property type="entry name" value="DapA-like"/>
</dbReference>
<organism evidence="6 7">
    <name type="scientific">Acuticoccus sediminis</name>
    <dbReference type="NCBI Taxonomy" id="2184697"/>
    <lineage>
        <taxon>Bacteria</taxon>
        <taxon>Pseudomonadati</taxon>
        <taxon>Pseudomonadota</taxon>
        <taxon>Alphaproteobacteria</taxon>
        <taxon>Hyphomicrobiales</taxon>
        <taxon>Amorphaceae</taxon>
        <taxon>Acuticoccus</taxon>
    </lineage>
</organism>
<protein>
    <submittedName>
        <fullName evidence="6">Dihydrodipicolinate synthase family protein</fullName>
    </submittedName>
</protein>